<organism evidence="6 7">
    <name type="scientific">Glutamicibacter arilaitensis (strain DSM 16368 / CIP 108037 / IAM 15318 / JCM 13566 / NCIMB 14258 / Re117)</name>
    <name type="common">Arthrobacter arilaitensis</name>
    <dbReference type="NCBI Taxonomy" id="861360"/>
    <lineage>
        <taxon>Bacteria</taxon>
        <taxon>Bacillati</taxon>
        <taxon>Actinomycetota</taxon>
        <taxon>Actinomycetes</taxon>
        <taxon>Micrococcales</taxon>
        <taxon>Micrococcaceae</taxon>
        <taxon>Glutamicibacter</taxon>
    </lineage>
</organism>
<dbReference type="InterPro" id="IPR017871">
    <property type="entry name" value="ABC_transporter-like_CS"/>
</dbReference>
<evidence type="ECO:0000256" key="4">
    <source>
        <dbReference type="ARBA" id="ARBA00022840"/>
    </source>
</evidence>
<evidence type="ECO:0000313" key="6">
    <source>
        <dbReference type="EMBL" id="CBT77377.1"/>
    </source>
</evidence>
<dbReference type="InterPro" id="IPR050319">
    <property type="entry name" value="ABC_transp_ATP-bind"/>
</dbReference>
<dbReference type="SMART" id="SM00382">
    <property type="entry name" value="AAA"/>
    <property type="match status" value="1"/>
</dbReference>
<dbReference type="PROSITE" id="PS50893">
    <property type="entry name" value="ABC_TRANSPORTER_2"/>
    <property type="match status" value="1"/>
</dbReference>
<dbReference type="Pfam" id="PF00005">
    <property type="entry name" value="ABC_tran"/>
    <property type="match status" value="1"/>
</dbReference>
<dbReference type="Proteomes" id="UP000006878">
    <property type="component" value="Chromosome"/>
</dbReference>
<dbReference type="PANTHER" id="PTHR43776">
    <property type="entry name" value="TRANSPORT ATP-BINDING PROTEIN"/>
    <property type="match status" value="1"/>
</dbReference>
<feature type="domain" description="ABC transporter" evidence="5">
    <location>
        <begin position="6"/>
        <end position="234"/>
    </location>
</feature>
<protein>
    <submittedName>
        <fullName evidence="6">ABC transporter, ATP-binding subunit</fullName>
        <ecNumber evidence="6">3.6.3.-</ecNumber>
    </submittedName>
</protein>
<evidence type="ECO:0000256" key="3">
    <source>
        <dbReference type="ARBA" id="ARBA00022741"/>
    </source>
</evidence>
<dbReference type="SUPFAM" id="SSF52540">
    <property type="entry name" value="P-loop containing nucleoside triphosphate hydrolases"/>
    <property type="match status" value="1"/>
</dbReference>
<dbReference type="InterPro" id="IPR027417">
    <property type="entry name" value="P-loop_NTPase"/>
</dbReference>
<dbReference type="GO" id="GO:0005524">
    <property type="term" value="F:ATP binding"/>
    <property type="evidence" value="ECO:0007669"/>
    <property type="project" value="UniProtKB-KW"/>
</dbReference>
<dbReference type="RefSeq" id="WP_013350476.1">
    <property type="nucleotide sequence ID" value="NC_014550.1"/>
</dbReference>
<dbReference type="PANTHER" id="PTHR43776:SF7">
    <property type="entry name" value="D,D-DIPEPTIDE TRANSPORT ATP-BINDING PROTEIN DDPF-RELATED"/>
    <property type="match status" value="1"/>
</dbReference>
<name>A0ABM9Q175_GLUAR</name>
<dbReference type="Gene3D" id="3.40.50.300">
    <property type="entry name" value="P-loop containing nucleotide triphosphate hydrolases"/>
    <property type="match status" value="1"/>
</dbReference>
<proteinExistence type="inferred from homology"/>
<evidence type="ECO:0000313" key="7">
    <source>
        <dbReference type="Proteomes" id="UP000006878"/>
    </source>
</evidence>
<evidence type="ECO:0000259" key="5">
    <source>
        <dbReference type="PROSITE" id="PS50893"/>
    </source>
</evidence>
<dbReference type="GeneID" id="303186722"/>
<keyword evidence="2" id="KW-0813">Transport</keyword>
<dbReference type="PROSITE" id="PS00211">
    <property type="entry name" value="ABC_TRANSPORTER_1"/>
    <property type="match status" value="1"/>
</dbReference>
<keyword evidence="3" id="KW-0547">Nucleotide-binding</keyword>
<dbReference type="EC" id="3.6.3.-" evidence="6"/>
<keyword evidence="6" id="KW-0378">Hydrolase</keyword>
<keyword evidence="4 6" id="KW-0067">ATP-binding</keyword>
<dbReference type="GO" id="GO:0016787">
    <property type="term" value="F:hydrolase activity"/>
    <property type="evidence" value="ECO:0007669"/>
    <property type="project" value="UniProtKB-KW"/>
</dbReference>
<gene>
    <name evidence="6" type="ordered locus">AARI_31780</name>
</gene>
<dbReference type="InterPro" id="IPR003439">
    <property type="entry name" value="ABC_transporter-like_ATP-bd"/>
</dbReference>
<evidence type="ECO:0000256" key="2">
    <source>
        <dbReference type="ARBA" id="ARBA00022448"/>
    </source>
</evidence>
<dbReference type="EMBL" id="FQ311875">
    <property type="protein sequence ID" value="CBT77377.1"/>
    <property type="molecule type" value="Genomic_DNA"/>
</dbReference>
<reference evidence="7" key="1">
    <citation type="journal article" date="2010" name="PLoS ONE">
        <title>The Arthrobacter arilaitensis Re117 genome sequence reveals its genetic adaptation to the surface of cheese.</title>
        <authorList>
            <person name="Monnet C."/>
            <person name="Loux V."/>
            <person name="Gibrat J.F."/>
            <person name="Spinnler E."/>
            <person name="Barbe V."/>
            <person name="Vacherie B."/>
            <person name="Gavory F."/>
            <person name="Gourbeyre E."/>
            <person name="Siguier P."/>
            <person name="Chandler M."/>
            <person name="Elleuch R."/>
            <person name="Irlinger F."/>
            <person name="Vallaeys T."/>
        </authorList>
    </citation>
    <scope>NUCLEOTIDE SEQUENCE</scope>
    <source>
        <strain evidence="7">DSM 16368 / CIP 108037 / IAM 15318 / JCM 13566 / Re117</strain>
    </source>
</reference>
<evidence type="ECO:0000256" key="1">
    <source>
        <dbReference type="ARBA" id="ARBA00005417"/>
    </source>
</evidence>
<comment type="similarity">
    <text evidence="1">Belongs to the ABC transporter superfamily.</text>
</comment>
<reference evidence="7" key="2">
    <citation type="submission" date="2010-07" db="EMBL/GenBank/DDBJ databases">
        <title>Complete genome sequence of Arthrobacter arilaitensis (strain DSM 16368 / CIP 108037 / JCM 13566 / Re117).</title>
        <authorList>
            <person name="Genoscope."/>
        </authorList>
    </citation>
    <scope>NUCLEOTIDE SEQUENCE [LARGE SCALE GENOMIC DNA]</scope>
    <source>
        <strain evidence="7">DSM 16368 / CIP 108037 / IAM 15318 / JCM 13566 / Re117</strain>
    </source>
</reference>
<accession>A0ABM9Q175</accession>
<sequence>MSGPALEVAEVSASHSRGTGTRQVLAPLSFSLPAGQTLAITGESGAGKSTLAEIILGLRPPATGQVKVHGEAWVGPRRPVQLHQRRLVQGVPQDPSAAFVPRWSIRAFMAQAISRLVPGGNARELISMAAQLAQLEMALLDRRPQELSSGQLQRAALARAVAVQPHVLVADEPTSALDPRTAEQVATQLFSAASLTGTTLLLVTHDPQLAARCSRTIDIHPPQRRITHPRSFPA</sequence>
<keyword evidence="7" id="KW-1185">Reference proteome</keyword>
<dbReference type="InterPro" id="IPR003593">
    <property type="entry name" value="AAA+_ATPase"/>
</dbReference>